<dbReference type="Pfam" id="PF04964">
    <property type="entry name" value="Flp_Fap"/>
    <property type="match status" value="1"/>
</dbReference>
<dbReference type="EMBL" id="CP016397">
    <property type="protein sequence ID" value="ASQ46337.1"/>
    <property type="molecule type" value="Genomic_DNA"/>
</dbReference>
<dbReference type="InterPro" id="IPR007047">
    <property type="entry name" value="Flp_Fap"/>
</dbReference>
<dbReference type="Proteomes" id="UP000201728">
    <property type="component" value="Chromosome"/>
</dbReference>
<dbReference type="Gene3D" id="2.60.40.2700">
    <property type="match status" value="4"/>
</dbReference>
<dbReference type="Pfam" id="PF00353">
    <property type="entry name" value="HemolysinCabind"/>
    <property type="match status" value="1"/>
</dbReference>
<proteinExistence type="predicted"/>
<reference evidence="3" key="1">
    <citation type="submission" date="2016-07" db="EMBL/GenBank/DDBJ databases">
        <authorList>
            <person name="Florea S."/>
            <person name="Webb J.S."/>
            <person name="Jaromczyk J."/>
            <person name="Schardl C.L."/>
        </authorList>
    </citation>
    <scope>NUCLEOTIDE SEQUENCE [LARGE SCALE GENOMIC DNA]</scope>
    <source>
        <strain evidence="3">CDC-D5610</strain>
    </source>
</reference>
<evidence type="ECO:0000256" key="1">
    <source>
        <dbReference type="ARBA" id="ARBA00022837"/>
    </source>
</evidence>
<dbReference type="SUPFAM" id="SSF51120">
    <property type="entry name" value="beta-Roll"/>
    <property type="match status" value="1"/>
</dbReference>
<accession>A0A222P3D1</accession>
<dbReference type="RefSeq" id="WP_094091209.1">
    <property type="nucleotide sequence ID" value="NZ_CP016397.1"/>
</dbReference>
<keyword evidence="1" id="KW-0106">Calcium</keyword>
<name>A0A222P3D1_9GAMM</name>
<dbReference type="PRINTS" id="PR00313">
    <property type="entry name" value="CABNDNGRPT"/>
</dbReference>
<dbReference type="AlphaFoldDB" id="A0A222P3D1"/>
<dbReference type="InterPro" id="IPR011049">
    <property type="entry name" value="Serralysin-like_metalloprot_C"/>
</dbReference>
<dbReference type="InterPro" id="IPR001343">
    <property type="entry name" value="Hemolysn_Ca-bd"/>
</dbReference>
<evidence type="ECO:0000313" key="3">
    <source>
        <dbReference type="Proteomes" id="UP000201728"/>
    </source>
</evidence>
<sequence length="970" mass="102897">MNFLMLKLIETLSAVAAKLTGTAQAKLLEVIQKLADQFGIDLDPDFVSISGEAVQNQTLTADLTNVDFDDGSGFQFQWQADGQDILDAIQQSYTLTQDDVGKQISLVVTYTDVNGNTVSLTSEATIEVANVNDAVTGNVVIDGIAEQGQTLIANTEELEDLDGLGEFSYQWFADGVAIAGADAANYTLTQADVGKIITVAVSYTDGYGTQESVVSAQPTAEVANVNDLPQGAVTIDGLIDGVAYEDQTLVANVSSISDADGLGEFTYQWYADNVAIAGATAASYTLSQADVDKVIRVEVSYTDGYNTFEQLTSAATAAVVNVNDAAQGVVEILGEAKVNQILTAYTAEISDEDGLGDFTYQWFANNVAIDGATEANYTLTANDLGKLISVQVSYVDGYNTLETLTSEPTTVVVSDVDLYIPDNSAPLVLDSSGIWANGELQDSSIQTIQTGEANDYLVVNAIINGLTIDLGENGDNTDIDVVDISNLHGTTYTASSGTLTDGQGNSLTLSNIETIRLDTEATTVILDQGGDYKFIFAANANDYTNNDPTTIKMIEGTGQTNVSLFYEAYTAENAPTLSGIQKVNLEMEFNDQGPNVDNIAELDFANGTYSFNATAIEYGLIAALIAVAILNGTFNTPEFNNQLAEFFEALSPPEEEPSTSTHLFTGETKITLTSNFINSIDDDTSVTAKVTGLRDSTVTIRDASDPSHTTDYRAWTIVDNQTDVRAVADLTGVQTRQATPEDPTPSPELASLHLTWDGVANDNVGRFLLNSININGEATSNTHVFYGFSEGRLSAADDRATIQSLGLNDSERYLDLGENADNTDHDVLDLSGLAAGVNFNASTGVLSSAGKSLNVLNVEEIIGTNHDDILVGNSDNNVINGGAGNDIIDGGAGDDILTGGEGADTFIFGPGYGHDVITDFVLGYDFLEINPDLGPAALIEYVNNNTVFHYDDGSKLTLLGVNILGDEYMG</sequence>
<organism evidence="2 3">
    <name type="scientific">Legionella clemsonensis</name>
    <dbReference type="NCBI Taxonomy" id="1867846"/>
    <lineage>
        <taxon>Bacteria</taxon>
        <taxon>Pseudomonadati</taxon>
        <taxon>Pseudomonadota</taxon>
        <taxon>Gammaproteobacteria</taxon>
        <taxon>Legionellales</taxon>
        <taxon>Legionellaceae</taxon>
        <taxon>Legionella</taxon>
    </lineage>
</organism>
<evidence type="ECO:0000313" key="2">
    <source>
        <dbReference type="EMBL" id="ASQ46337.1"/>
    </source>
</evidence>
<dbReference type="KEGG" id="lcd:clem_08930"/>
<dbReference type="GO" id="GO:0005509">
    <property type="term" value="F:calcium ion binding"/>
    <property type="evidence" value="ECO:0007669"/>
    <property type="project" value="InterPro"/>
</dbReference>
<protein>
    <submittedName>
        <fullName evidence="2">Bifunctional hemolysin/adenylate cyclase</fullName>
    </submittedName>
</protein>
<dbReference type="PROSITE" id="PS00330">
    <property type="entry name" value="HEMOLYSIN_CALCIUM"/>
    <property type="match status" value="1"/>
</dbReference>
<dbReference type="Gene3D" id="2.150.10.10">
    <property type="entry name" value="Serralysin-like metalloprotease, C-terminal"/>
    <property type="match status" value="1"/>
</dbReference>
<gene>
    <name evidence="2" type="primary">cya</name>
    <name evidence="2" type="ORF">clem_08930</name>
</gene>
<dbReference type="InterPro" id="IPR018511">
    <property type="entry name" value="Hemolysin-typ_Ca-bd_CS"/>
</dbReference>
<keyword evidence="3" id="KW-1185">Reference proteome</keyword>